<evidence type="ECO:0000259" key="6">
    <source>
        <dbReference type="Pfam" id="PF13458"/>
    </source>
</evidence>
<dbReference type="CDD" id="cd06333">
    <property type="entry name" value="PBP1_ABC_RPA1789-like"/>
    <property type="match status" value="1"/>
</dbReference>
<evidence type="ECO:0000256" key="3">
    <source>
        <dbReference type="ARBA" id="ARBA00022729"/>
    </source>
</evidence>
<organism evidence="7 8">
    <name type="scientific">Candidatus Thalassospirochaeta sargassi</name>
    <dbReference type="NCBI Taxonomy" id="3119039"/>
    <lineage>
        <taxon>Bacteria</taxon>
        <taxon>Pseudomonadati</taxon>
        <taxon>Spirochaetota</taxon>
        <taxon>Spirochaetia</taxon>
        <taxon>Spirochaetales</taxon>
        <taxon>Spirochaetaceae</taxon>
        <taxon>Candidatus Thalassospirochaeta</taxon>
    </lineage>
</organism>
<accession>A0AAJ1IDB1</accession>
<dbReference type="Pfam" id="PF13458">
    <property type="entry name" value="Peripla_BP_6"/>
    <property type="match status" value="1"/>
</dbReference>
<keyword evidence="3 5" id="KW-0732">Signal</keyword>
<dbReference type="EMBL" id="JAQQAL010000005">
    <property type="protein sequence ID" value="MDC7225341.1"/>
    <property type="molecule type" value="Genomic_DNA"/>
</dbReference>
<protein>
    <submittedName>
        <fullName evidence="7">ABC transporter substrate-binding protein</fullName>
    </submittedName>
</protein>
<dbReference type="InterPro" id="IPR000709">
    <property type="entry name" value="Leu_Ile_Val-bd"/>
</dbReference>
<dbReference type="PROSITE" id="PS51257">
    <property type="entry name" value="PROKAR_LIPOPROTEIN"/>
    <property type="match status" value="1"/>
</dbReference>
<dbReference type="SUPFAM" id="SSF53822">
    <property type="entry name" value="Periplasmic binding protein-like I"/>
    <property type="match status" value="1"/>
</dbReference>
<evidence type="ECO:0000313" key="8">
    <source>
        <dbReference type="Proteomes" id="UP001221217"/>
    </source>
</evidence>
<reference evidence="7 8" key="1">
    <citation type="submission" date="2022-12" db="EMBL/GenBank/DDBJ databases">
        <title>Metagenome assembled genome from gulf of manar.</title>
        <authorList>
            <person name="Kohli P."/>
            <person name="Pk S."/>
            <person name="Venkata Ramana C."/>
            <person name="Sasikala C."/>
        </authorList>
    </citation>
    <scope>NUCLEOTIDE SEQUENCE [LARGE SCALE GENOMIC DNA]</scope>
    <source>
        <strain evidence="7">JB008</strain>
    </source>
</reference>
<dbReference type="GO" id="GO:0006865">
    <property type="term" value="P:amino acid transport"/>
    <property type="evidence" value="ECO:0007669"/>
    <property type="project" value="UniProtKB-KW"/>
</dbReference>
<evidence type="ECO:0000256" key="5">
    <source>
        <dbReference type="SAM" id="SignalP"/>
    </source>
</evidence>
<keyword evidence="2" id="KW-0813">Transport</keyword>
<evidence type="ECO:0000313" key="7">
    <source>
        <dbReference type="EMBL" id="MDC7225341.1"/>
    </source>
</evidence>
<dbReference type="PRINTS" id="PR00337">
    <property type="entry name" value="LEUILEVALBP"/>
</dbReference>
<proteinExistence type="inferred from homology"/>
<comment type="similarity">
    <text evidence="1">Belongs to the leucine-binding protein family.</text>
</comment>
<dbReference type="InterPro" id="IPR028082">
    <property type="entry name" value="Peripla_BP_I"/>
</dbReference>
<dbReference type="AlphaFoldDB" id="A0AAJ1IDB1"/>
<dbReference type="InterPro" id="IPR028081">
    <property type="entry name" value="Leu-bd"/>
</dbReference>
<evidence type="ECO:0000256" key="4">
    <source>
        <dbReference type="ARBA" id="ARBA00022970"/>
    </source>
</evidence>
<name>A0AAJ1IDB1_9SPIO</name>
<comment type="caution">
    <text evidence="7">The sequence shown here is derived from an EMBL/GenBank/DDBJ whole genome shotgun (WGS) entry which is preliminary data.</text>
</comment>
<evidence type="ECO:0000256" key="1">
    <source>
        <dbReference type="ARBA" id="ARBA00010062"/>
    </source>
</evidence>
<sequence>MKKTTAILLTLAAIASSLLTGCGGEDETIKVGALFAVTGGASFLGAPEARTADMLVEEINADGGVDGKMIELIIKDTAANPEKAISFAKQLIEEDKVVAIIGPSTSGETMQIKELCESYKTPLISCAAAEAIVDPVAKYVFKTPQKDSYVANWVFTTMKEMGIKNIGIVGANTGFGNAGLGQLEKYAPDYGINIIAKETYDKAATDLTAVLTKLKAKDVEAVVNWSIVPAQSIVPKNMKQLGMDVPLFQSHGFGNIKYAEAAGAAAEGIIFPAGQLLVAEKLPASHPQKEITTAYKTQYESKFNEPVSGFGGYAYDSIMLIVKAIEKTGSIERNDIRDGLESISGYAGASGVFNMSASDHNGLDMSSIEMLTVENGEFTLYK</sequence>
<dbReference type="Gene3D" id="3.40.50.2300">
    <property type="match status" value="2"/>
</dbReference>
<feature type="chain" id="PRO_5042489420" evidence="5">
    <location>
        <begin position="21"/>
        <end position="382"/>
    </location>
</feature>
<dbReference type="PANTHER" id="PTHR30483:SF38">
    <property type="entry name" value="BLR7848 PROTEIN"/>
    <property type="match status" value="1"/>
</dbReference>
<dbReference type="InterPro" id="IPR051010">
    <property type="entry name" value="BCAA_transport"/>
</dbReference>
<dbReference type="PANTHER" id="PTHR30483">
    <property type="entry name" value="LEUCINE-SPECIFIC-BINDING PROTEIN"/>
    <property type="match status" value="1"/>
</dbReference>
<gene>
    <name evidence="7" type="ORF">PQJ61_01100</name>
</gene>
<evidence type="ECO:0000256" key="2">
    <source>
        <dbReference type="ARBA" id="ARBA00022448"/>
    </source>
</evidence>
<keyword evidence="4" id="KW-0029">Amino-acid transport</keyword>
<feature type="domain" description="Leucine-binding protein" evidence="6">
    <location>
        <begin position="28"/>
        <end position="361"/>
    </location>
</feature>
<dbReference type="Proteomes" id="UP001221217">
    <property type="component" value="Unassembled WGS sequence"/>
</dbReference>
<feature type="signal peptide" evidence="5">
    <location>
        <begin position="1"/>
        <end position="20"/>
    </location>
</feature>